<dbReference type="InterPro" id="IPR000719">
    <property type="entry name" value="Prot_kinase_dom"/>
</dbReference>
<dbReference type="SMART" id="SM00382">
    <property type="entry name" value="AAA"/>
    <property type="match status" value="1"/>
</dbReference>
<keyword evidence="6 7" id="KW-0067">ATP-binding</keyword>
<dbReference type="GO" id="GO:0005524">
    <property type="term" value="F:ATP binding"/>
    <property type="evidence" value="ECO:0007669"/>
    <property type="project" value="UniProtKB-UniRule"/>
</dbReference>
<dbReference type="PROSITE" id="PS50011">
    <property type="entry name" value="PROTEIN_KINASE_DOM"/>
    <property type="match status" value="1"/>
</dbReference>
<dbReference type="SUPFAM" id="SSF52540">
    <property type="entry name" value="P-loop containing nucleoside triphosphate hydrolases"/>
    <property type="match status" value="1"/>
</dbReference>
<organism evidence="9 10">
    <name type="scientific">Solirubrobacter phytolaccae</name>
    <dbReference type="NCBI Taxonomy" id="1404360"/>
    <lineage>
        <taxon>Bacteria</taxon>
        <taxon>Bacillati</taxon>
        <taxon>Actinomycetota</taxon>
        <taxon>Thermoleophilia</taxon>
        <taxon>Solirubrobacterales</taxon>
        <taxon>Solirubrobacteraceae</taxon>
        <taxon>Solirubrobacter</taxon>
    </lineage>
</organism>
<dbReference type="AlphaFoldDB" id="A0A9X3S5P1"/>
<feature type="domain" description="Protein kinase" evidence="8">
    <location>
        <begin position="13"/>
        <end position="270"/>
    </location>
</feature>
<evidence type="ECO:0000256" key="2">
    <source>
        <dbReference type="ARBA" id="ARBA00022527"/>
    </source>
</evidence>
<keyword evidence="4 7" id="KW-0547">Nucleotide-binding</keyword>
<evidence type="ECO:0000256" key="7">
    <source>
        <dbReference type="PROSITE-ProRule" id="PRU10141"/>
    </source>
</evidence>
<dbReference type="InterPro" id="IPR017441">
    <property type="entry name" value="Protein_kinase_ATP_BS"/>
</dbReference>
<dbReference type="SUPFAM" id="SSF56112">
    <property type="entry name" value="Protein kinase-like (PK-like)"/>
    <property type="match status" value="1"/>
</dbReference>
<evidence type="ECO:0000256" key="1">
    <source>
        <dbReference type="ARBA" id="ARBA00012513"/>
    </source>
</evidence>
<keyword evidence="3" id="KW-0808">Transferase</keyword>
<dbReference type="Proteomes" id="UP001147653">
    <property type="component" value="Unassembled WGS sequence"/>
</dbReference>
<evidence type="ECO:0000313" key="9">
    <source>
        <dbReference type="EMBL" id="MDA0179149.1"/>
    </source>
</evidence>
<dbReference type="InterPro" id="IPR003593">
    <property type="entry name" value="AAA+_ATPase"/>
</dbReference>
<evidence type="ECO:0000256" key="5">
    <source>
        <dbReference type="ARBA" id="ARBA00022777"/>
    </source>
</evidence>
<proteinExistence type="predicted"/>
<dbReference type="CDD" id="cd14014">
    <property type="entry name" value="STKc_PknB_like"/>
    <property type="match status" value="1"/>
</dbReference>
<dbReference type="InterPro" id="IPR008271">
    <property type="entry name" value="Ser/Thr_kinase_AS"/>
</dbReference>
<dbReference type="PROSITE" id="PS00107">
    <property type="entry name" value="PROTEIN_KINASE_ATP"/>
    <property type="match status" value="1"/>
</dbReference>
<dbReference type="FunFam" id="1.10.510.10:FF:000021">
    <property type="entry name" value="Serine/threonine protein kinase"/>
    <property type="match status" value="1"/>
</dbReference>
<evidence type="ECO:0000259" key="8">
    <source>
        <dbReference type="PROSITE" id="PS50011"/>
    </source>
</evidence>
<dbReference type="InterPro" id="IPR027417">
    <property type="entry name" value="P-loop_NTPase"/>
</dbReference>
<dbReference type="RefSeq" id="WP_270023414.1">
    <property type="nucleotide sequence ID" value="NZ_JAPDDP010000003.1"/>
</dbReference>
<accession>A0A9X3S5P1</accession>
<dbReference type="PROSITE" id="PS00108">
    <property type="entry name" value="PROTEIN_KINASE_ST"/>
    <property type="match status" value="1"/>
</dbReference>
<dbReference type="SMART" id="SM00220">
    <property type="entry name" value="S_TKc"/>
    <property type="match status" value="1"/>
</dbReference>
<evidence type="ECO:0000256" key="6">
    <source>
        <dbReference type="ARBA" id="ARBA00022840"/>
    </source>
</evidence>
<dbReference type="Pfam" id="PF00069">
    <property type="entry name" value="Pkinase"/>
    <property type="match status" value="1"/>
</dbReference>
<sequence length="1169" mass="127222">MAELSPGTEFADHVIRDVIGRGGMGVVYRATHVPLDRDVALKVIAPGFSDDHEFRRRFRREFRATASIQHPNVIPIFHAGEEDGQLYVTMRYVDGTDLARLLRQEKRLDPVRAARLIAQVASALDTAHRAGIVHRDVKPANVLIDGDTAVLTDFGLMKDVRATTQLTNAGTVIGTFDYAAPEQLREGPVDARADVYALGGVLYQALTGKVPYPRETAAATMLAHLDSPPPSVLSILPDASERLGEVVRRAMAKDPNARYPSAGDLGRAVLAAVEDHDGAPQPERSIATGPAAGAATAALPLPPTLSTETTRGAFAGRAEPLRALETRYATAEAGQRQFVLIAGEPGIGKTRLATEFARRAHEEGATVLYGRSDAESLIPYQPFISALAHYVDESERLRLPNGLDLELWEVAQFVPGLRALLREPSDAGSGADVRRYRLFEGVARLLASAAAERPLVLIVDDLQWADTGTLQLLGHVLQDAARARLLVVGTARAADLGELLGRLRRLSSFEQVTLEGLTADETRALIGDQASSGFVRRLTEETQGNPFFIEETLRSLPELEERALSRIAVPEGVKEMISRRLAQLSATANQVLGIASVVGRQFDLPLLEELLPGEAVLDALEEAVAAGLIREADEIDHFTYAHALVRETLYETQSASRRARLHLRIGEALEGTSTPAELAYHFAEGRSDKAVAYALAAGDAAVAAFAYDEAAEHYRRAGDELPTLLKRGAAELRAGDAAARATFTAAAAAARSAHDRDALAQAALGFAGRHAEAGVIDDDGIALLEEALAAYDEDHLVAIQLRARLVDRLQFANQPERREALSEQALAMAERLGDPRGRVAALESRHGVRMHIDHVDERLRLSEELLMLAKRVGEPELEALAQHWRVYDLLEAARVDEARHAHRRLAVLAAELRQPLYSHFSVGWEVVWAQMAGRVEDAERLARESFDLGRRAQARDATTILAAQTLILRRREDALQDFVGAIEHHIAQNPALVAWRSILPMAHLLGGNTAAGVAAFRELAPDDFAAIPRDMFWFTAIALLGETCALIGDTEQAAVLYRLLHPHSERMVQVTQAANLGSTHRFLALLSAACGDLGAAEHHFETALEVNRPLRPVVALMRREYAEMLLARDGDGDRTRAEALLRQTLREAQEGGMSQLISRIESRLAELGA</sequence>
<comment type="caution">
    <text evidence="9">The sequence shown here is derived from an EMBL/GenBank/DDBJ whole genome shotgun (WGS) entry which is preliminary data.</text>
</comment>
<dbReference type="Gene3D" id="1.10.510.10">
    <property type="entry name" value="Transferase(Phosphotransferase) domain 1"/>
    <property type="match status" value="1"/>
</dbReference>
<evidence type="ECO:0000313" key="10">
    <source>
        <dbReference type="Proteomes" id="UP001147653"/>
    </source>
</evidence>
<evidence type="ECO:0000256" key="4">
    <source>
        <dbReference type="ARBA" id="ARBA00022741"/>
    </source>
</evidence>
<dbReference type="PANTHER" id="PTHR43289:SF6">
    <property type="entry name" value="SERINE_THREONINE-PROTEIN KINASE NEKL-3"/>
    <property type="match status" value="1"/>
</dbReference>
<dbReference type="PANTHER" id="PTHR43289">
    <property type="entry name" value="MITOGEN-ACTIVATED PROTEIN KINASE KINASE KINASE 20-RELATED"/>
    <property type="match status" value="1"/>
</dbReference>
<name>A0A9X3S5P1_9ACTN</name>
<protein>
    <recommendedName>
        <fullName evidence="1">non-specific serine/threonine protein kinase</fullName>
        <ecNumber evidence="1">2.7.11.1</ecNumber>
    </recommendedName>
</protein>
<dbReference type="Pfam" id="PF13191">
    <property type="entry name" value="AAA_16"/>
    <property type="match status" value="1"/>
</dbReference>
<dbReference type="EMBL" id="JAPDDP010000003">
    <property type="protein sequence ID" value="MDA0179149.1"/>
    <property type="molecule type" value="Genomic_DNA"/>
</dbReference>
<keyword evidence="10" id="KW-1185">Reference proteome</keyword>
<dbReference type="EC" id="2.7.11.1" evidence="1"/>
<keyword evidence="5 9" id="KW-0418">Kinase</keyword>
<dbReference type="InterPro" id="IPR011009">
    <property type="entry name" value="Kinase-like_dom_sf"/>
</dbReference>
<evidence type="ECO:0000256" key="3">
    <source>
        <dbReference type="ARBA" id="ARBA00022679"/>
    </source>
</evidence>
<dbReference type="Gene3D" id="3.30.200.20">
    <property type="entry name" value="Phosphorylase Kinase, domain 1"/>
    <property type="match status" value="1"/>
</dbReference>
<feature type="binding site" evidence="7">
    <location>
        <position position="42"/>
    </location>
    <ligand>
        <name>ATP</name>
        <dbReference type="ChEBI" id="CHEBI:30616"/>
    </ligand>
</feature>
<dbReference type="Gene3D" id="3.40.50.300">
    <property type="entry name" value="P-loop containing nucleotide triphosphate hydrolases"/>
    <property type="match status" value="1"/>
</dbReference>
<keyword evidence="2" id="KW-0723">Serine/threonine-protein kinase</keyword>
<gene>
    <name evidence="9" type="ORF">OJ997_02485</name>
</gene>
<dbReference type="GO" id="GO:0004674">
    <property type="term" value="F:protein serine/threonine kinase activity"/>
    <property type="evidence" value="ECO:0007669"/>
    <property type="project" value="UniProtKB-KW"/>
</dbReference>
<reference evidence="9" key="1">
    <citation type="submission" date="2022-10" db="EMBL/GenBank/DDBJ databases">
        <title>The WGS of Solirubrobacter phytolaccae KCTC 29190.</title>
        <authorList>
            <person name="Jiang Z."/>
        </authorList>
    </citation>
    <scope>NUCLEOTIDE SEQUENCE</scope>
    <source>
        <strain evidence="9">KCTC 29190</strain>
    </source>
</reference>
<dbReference type="InterPro" id="IPR041664">
    <property type="entry name" value="AAA_16"/>
</dbReference>